<evidence type="ECO:0000256" key="4">
    <source>
        <dbReference type="ARBA" id="ARBA00023136"/>
    </source>
</evidence>
<sequence>MLLKNKILKNAIWMILEKTISIVGLFLVTSYVAKYVGPSIFGIIALATATFQIIQIVAQLGNDNIIFKRISRNKNSGRQLIKSTFLIRTFIYIFLSIPTLWYFHSYKNEITFFFSIAICIACYFTSIDVYSIYNNAILKSKLNTVANVIGLSIGLSLQYIIAYNKLNPILLSIPIITTTLIPLCIRLYFFRKEDTNKKNINFKFLIKYNKYIVISGLSIVFSTLSVAIYTRINQFMISSLESDYVLGIYSVAVTLATAWAFILSALINSTLPIIFSEKSDTKSLNITANLNIIVICISICVLVFIYFLGGYFINLLFGPQYSKASDILTILCLSTMVSNLGMVSARFIVRYSGYAFLSKKMFIVVVLSIPISYFMINYFGLIGAAYSVLIIELLSLTLLNYFFKRGIIFVLHRKTLSIPRILNELKNLKF</sequence>
<dbReference type="EMBL" id="JQ319041">
    <property type="protein sequence ID" value="AFH02834.1"/>
    <property type="molecule type" value="Genomic_DNA"/>
</dbReference>
<feature type="transmembrane region" description="Helical" evidence="5">
    <location>
        <begin position="288"/>
        <end position="307"/>
    </location>
</feature>
<feature type="transmembrane region" description="Helical" evidence="5">
    <location>
        <begin position="39"/>
        <end position="60"/>
    </location>
</feature>
<protein>
    <submittedName>
        <fullName evidence="6">O-antigen flippase</fullName>
    </submittedName>
</protein>
<evidence type="ECO:0000256" key="3">
    <source>
        <dbReference type="ARBA" id="ARBA00022989"/>
    </source>
</evidence>
<dbReference type="AlphaFoldDB" id="H9XTT8"/>
<evidence type="ECO:0000256" key="2">
    <source>
        <dbReference type="ARBA" id="ARBA00022692"/>
    </source>
</evidence>
<name>H9XTT8_9GAMM</name>
<accession>H9XTT8</accession>
<feature type="transmembrane region" description="Helical" evidence="5">
    <location>
        <begin position="244"/>
        <end position="267"/>
    </location>
</feature>
<keyword evidence="2 5" id="KW-0812">Transmembrane</keyword>
<feature type="transmembrane region" description="Helical" evidence="5">
    <location>
        <begin position="80"/>
        <end position="104"/>
    </location>
</feature>
<dbReference type="PANTHER" id="PTHR43424:SF1">
    <property type="entry name" value="LOCUS PUTATIVE PROTEIN 1-RELATED"/>
    <property type="match status" value="1"/>
</dbReference>
<feature type="transmembrane region" description="Helical" evidence="5">
    <location>
        <begin position="145"/>
        <end position="163"/>
    </location>
</feature>
<reference evidence="6" key="1">
    <citation type="journal article" date="2012" name="Microbiology">
        <title>Localization and molecular characterization of putative O antigen gene clusters of Providencia species.</title>
        <authorList>
            <person name="Ovchinnikova O.G."/>
            <person name="Liu B."/>
            <person name="Guo D."/>
            <person name="Kocharova N.A."/>
            <person name="Shashkov A.S."/>
            <person name="Chen M."/>
            <person name="Feng L."/>
            <person name="Rozalski A."/>
            <person name="Knirel Y.A."/>
            <person name="Wang L."/>
        </authorList>
    </citation>
    <scope>NUCLEOTIDE SEQUENCE</scope>
    <source>
        <strain evidence="6">G3308</strain>
    </source>
</reference>
<feature type="transmembrane region" description="Helical" evidence="5">
    <location>
        <begin position="385"/>
        <end position="403"/>
    </location>
</feature>
<feature type="transmembrane region" description="Helical" evidence="5">
    <location>
        <begin position="110"/>
        <end position="133"/>
    </location>
</feature>
<evidence type="ECO:0000256" key="1">
    <source>
        <dbReference type="ARBA" id="ARBA00004141"/>
    </source>
</evidence>
<feature type="transmembrane region" description="Helical" evidence="5">
    <location>
        <begin position="12"/>
        <end position="33"/>
    </location>
</feature>
<dbReference type="PANTHER" id="PTHR43424">
    <property type="entry name" value="LOCUS PUTATIVE PROTEIN 1-RELATED"/>
    <property type="match status" value="1"/>
</dbReference>
<feature type="transmembrane region" description="Helical" evidence="5">
    <location>
        <begin position="361"/>
        <end position="379"/>
    </location>
</feature>
<organism evidence="6">
    <name type="scientific">Providencia alcalifaciens</name>
    <dbReference type="NCBI Taxonomy" id="126385"/>
    <lineage>
        <taxon>Bacteria</taxon>
        <taxon>Pseudomonadati</taxon>
        <taxon>Pseudomonadota</taxon>
        <taxon>Gammaproteobacteria</taxon>
        <taxon>Enterobacterales</taxon>
        <taxon>Morganellaceae</taxon>
        <taxon>Providencia</taxon>
    </lineage>
</organism>
<keyword evidence="4 5" id="KW-0472">Membrane</keyword>
<proteinExistence type="predicted"/>
<feature type="transmembrane region" description="Helical" evidence="5">
    <location>
        <begin position="327"/>
        <end position="349"/>
    </location>
</feature>
<keyword evidence="3 5" id="KW-1133">Transmembrane helix</keyword>
<dbReference type="InterPro" id="IPR052556">
    <property type="entry name" value="PolySynth_Transporter"/>
</dbReference>
<gene>
    <name evidence="6" type="primary">wzx</name>
</gene>
<evidence type="ECO:0000256" key="5">
    <source>
        <dbReference type="SAM" id="Phobius"/>
    </source>
</evidence>
<dbReference type="Pfam" id="PF01943">
    <property type="entry name" value="Polysacc_synt"/>
    <property type="match status" value="1"/>
</dbReference>
<evidence type="ECO:0000313" key="6">
    <source>
        <dbReference type="EMBL" id="AFH02834.1"/>
    </source>
</evidence>
<feature type="transmembrane region" description="Helical" evidence="5">
    <location>
        <begin position="211"/>
        <end position="232"/>
    </location>
</feature>
<comment type="subcellular location">
    <subcellularLocation>
        <location evidence="1">Membrane</location>
        <topology evidence="1">Multi-pass membrane protein</topology>
    </subcellularLocation>
</comment>
<feature type="transmembrane region" description="Helical" evidence="5">
    <location>
        <begin position="169"/>
        <end position="190"/>
    </location>
</feature>
<dbReference type="GO" id="GO:0016020">
    <property type="term" value="C:membrane"/>
    <property type="evidence" value="ECO:0007669"/>
    <property type="project" value="UniProtKB-SubCell"/>
</dbReference>
<dbReference type="InterPro" id="IPR002797">
    <property type="entry name" value="Polysacc_synth"/>
</dbReference>